<sequence>MKRLIKNYEMIIPLLDIAEAQQKYLMQHEEFIDRFHKMNIDWRKNRPAGPTRSLGTPTLQVAASNGSNTPPNTAVAQPMNLMQLQVSSGPMSVAHLLPRIEITTFDGDLHKWKAWWAIFRTLIHEYQSMRPIEKFSRLKFHLTEEAAGVISYLDLTGNNYSRDIDILTGKYNKPGSVKADHYIAITELPRAECQDDFKRLRKLHDKATGHA</sequence>
<keyword evidence="2" id="KW-1185">Reference proteome</keyword>
<dbReference type="Pfam" id="PF03564">
    <property type="entry name" value="DUF1759"/>
    <property type="match status" value="1"/>
</dbReference>
<evidence type="ECO:0000313" key="2">
    <source>
        <dbReference type="Proteomes" id="UP000820818"/>
    </source>
</evidence>
<accession>A0AAD5PX23</accession>
<dbReference type="EMBL" id="WJBH02000004">
    <property type="protein sequence ID" value="KAI9559514.1"/>
    <property type="molecule type" value="Genomic_DNA"/>
</dbReference>
<dbReference type="PANTHER" id="PTHR22954:SF3">
    <property type="entry name" value="PROTEIN CBG08539"/>
    <property type="match status" value="1"/>
</dbReference>
<proteinExistence type="predicted"/>
<gene>
    <name evidence="1" type="ORF">GHT06_013511</name>
</gene>
<dbReference type="Proteomes" id="UP000820818">
    <property type="component" value="Linkage Group LG4"/>
</dbReference>
<dbReference type="InterPro" id="IPR005312">
    <property type="entry name" value="DUF1759"/>
</dbReference>
<protein>
    <submittedName>
        <fullName evidence="1">Uncharacterized protein</fullName>
    </submittedName>
</protein>
<dbReference type="PANTHER" id="PTHR22954">
    <property type="entry name" value="RETROVIRAL PROTEASE-RELATED"/>
    <property type="match status" value="1"/>
</dbReference>
<dbReference type="AlphaFoldDB" id="A0AAD5PX23"/>
<comment type="caution">
    <text evidence="1">The sequence shown here is derived from an EMBL/GenBank/DDBJ whole genome shotgun (WGS) entry which is preliminary data.</text>
</comment>
<evidence type="ECO:0000313" key="1">
    <source>
        <dbReference type="EMBL" id="KAI9559514.1"/>
    </source>
</evidence>
<organism evidence="1 2">
    <name type="scientific">Daphnia sinensis</name>
    <dbReference type="NCBI Taxonomy" id="1820382"/>
    <lineage>
        <taxon>Eukaryota</taxon>
        <taxon>Metazoa</taxon>
        <taxon>Ecdysozoa</taxon>
        <taxon>Arthropoda</taxon>
        <taxon>Crustacea</taxon>
        <taxon>Branchiopoda</taxon>
        <taxon>Diplostraca</taxon>
        <taxon>Cladocera</taxon>
        <taxon>Anomopoda</taxon>
        <taxon>Daphniidae</taxon>
        <taxon>Daphnia</taxon>
        <taxon>Daphnia similis group</taxon>
    </lineage>
</organism>
<reference evidence="1 2" key="1">
    <citation type="submission" date="2022-05" db="EMBL/GenBank/DDBJ databases">
        <title>A multi-omics perspective on studying reproductive biology in Daphnia sinensis.</title>
        <authorList>
            <person name="Jia J."/>
        </authorList>
    </citation>
    <scope>NUCLEOTIDE SEQUENCE [LARGE SCALE GENOMIC DNA]</scope>
    <source>
        <strain evidence="1 2">WSL</strain>
    </source>
</reference>
<name>A0AAD5PX23_9CRUS</name>